<evidence type="ECO:0000256" key="3">
    <source>
        <dbReference type="ARBA" id="ARBA00022475"/>
    </source>
</evidence>
<organism evidence="8 9">
    <name type="scientific">Hankyongella ginsenosidimutans</name>
    <dbReference type="NCBI Taxonomy" id="1763828"/>
    <lineage>
        <taxon>Bacteria</taxon>
        <taxon>Pseudomonadati</taxon>
        <taxon>Pseudomonadota</taxon>
        <taxon>Alphaproteobacteria</taxon>
        <taxon>Sphingomonadales</taxon>
        <taxon>Sphingomonadaceae</taxon>
        <taxon>Hankyongella</taxon>
    </lineage>
</organism>
<comment type="subcellular location">
    <subcellularLocation>
        <location evidence="1">Cell membrane</location>
        <topology evidence="1">Multi-pass membrane protein</topology>
    </subcellularLocation>
</comment>
<feature type="transmembrane region" description="Helical" evidence="7">
    <location>
        <begin position="17"/>
        <end position="35"/>
    </location>
</feature>
<dbReference type="SUPFAM" id="SSF103473">
    <property type="entry name" value="MFS general substrate transporter"/>
    <property type="match status" value="1"/>
</dbReference>
<proteinExistence type="predicted"/>
<keyword evidence="6 7" id="KW-0472">Membrane</keyword>
<evidence type="ECO:0000256" key="7">
    <source>
        <dbReference type="SAM" id="Phobius"/>
    </source>
</evidence>
<evidence type="ECO:0000256" key="6">
    <source>
        <dbReference type="ARBA" id="ARBA00023136"/>
    </source>
</evidence>
<feature type="transmembrane region" description="Helical" evidence="7">
    <location>
        <begin position="156"/>
        <end position="181"/>
    </location>
</feature>
<dbReference type="RefSeq" id="WP_246048212.1">
    <property type="nucleotide sequence ID" value="NZ_CP039704.1"/>
</dbReference>
<keyword evidence="2" id="KW-0813">Transport</keyword>
<dbReference type="Proteomes" id="UP000298714">
    <property type="component" value="Chromosome"/>
</dbReference>
<accession>A0A4D7BUX6</accession>
<dbReference type="InterPro" id="IPR036259">
    <property type="entry name" value="MFS_trans_sf"/>
</dbReference>
<feature type="transmembrane region" description="Helical" evidence="7">
    <location>
        <begin position="219"/>
        <end position="237"/>
    </location>
</feature>
<evidence type="ECO:0000313" key="8">
    <source>
        <dbReference type="EMBL" id="QCI79349.1"/>
    </source>
</evidence>
<dbReference type="EMBL" id="CP039704">
    <property type="protein sequence ID" value="QCI79349.1"/>
    <property type="molecule type" value="Genomic_DNA"/>
</dbReference>
<gene>
    <name evidence="8" type="ORF">E6W36_06670</name>
</gene>
<dbReference type="KEGG" id="hgn:E6W36_06670"/>
<protein>
    <submittedName>
        <fullName evidence="8">MFS transporter</fullName>
    </submittedName>
</protein>
<name>A0A4D7BUX6_9SPHN</name>
<evidence type="ECO:0000256" key="5">
    <source>
        <dbReference type="ARBA" id="ARBA00022989"/>
    </source>
</evidence>
<feature type="transmembrane region" description="Helical" evidence="7">
    <location>
        <begin position="193"/>
        <end position="212"/>
    </location>
</feature>
<dbReference type="PANTHER" id="PTHR23513:SF9">
    <property type="entry name" value="ENTEROBACTIN EXPORTER ENTS"/>
    <property type="match status" value="1"/>
</dbReference>
<dbReference type="GO" id="GO:0005886">
    <property type="term" value="C:plasma membrane"/>
    <property type="evidence" value="ECO:0007669"/>
    <property type="project" value="UniProtKB-SubCell"/>
</dbReference>
<evidence type="ECO:0000313" key="9">
    <source>
        <dbReference type="Proteomes" id="UP000298714"/>
    </source>
</evidence>
<evidence type="ECO:0000256" key="4">
    <source>
        <dbReference type="ARBA" id="ARBA00022692"/>
    </source>
</evidence>
<sequence>MLTLIAGYAADRLDRRWIGRAAIALEITGVALLLVESLSASVSLPVVFVVAAMLGVARALAARVSGAGSIWSARRCCPRRSRSARWPGRGERRRAGAGRLYLCRRAVRCLCRLPGVARAVARLRLPDPPGSAAPVSALSPWQSVKEGLAYVRTNRVVFGAVTLDLFAVLLGGATALLPVFARDVLHVGPEGLGHLRAAPAAGAVVIAMLLAVRPLRRHMGLVMFWSVAAFGMLTALFGLSTNFGVSLGLLAMLGAVDMVSVYVRQSIVQIFVPDTMRGRVASVSTLCISASNELGEFESGVAARFLGAVGAVVFGGVGAVSITALWAWRFPELRRTDRLDSPPHSAGCAHSPHKA</sequence>
<keyword evidence="9" id="KW-1185">Reference proteome</keyword>
<dbReference type="PANTHER" id="PTHR23513">
    <property type="entry name" value="INTEGRAL MEMBRANE EFFLUX PROTEIN-RELATED"/>
    <property type="match status" value="1"/>
</dbReference>
<keyword evidence="5 7" id="KW-1133">Transmembrane helix</keyword>
<dbReference type="Pfam" id="PF05977">
    <property type="entry name" value="MFS_3"/>
    <property type="match status" value="1"/>
</dbReference>
<dbReference type="AlphaFoldDB" id="A0A4D7BUX6"/>
<evidence type="ECO:0000256" key="2">
    <source>
        <dbReference type="ARBA" id="ARBA00022448"/>
    </source>
</evidence>
<feature type="transmembrane region" description="Helical" evidence="7">
    <location>
        <begin position="41"/>
        <end position="61"/>
    </location>
</feature>
<evidence type="ECO:0000256" key="1">
    <source>
        <dbReference type="ARBA" id="ARBA00004651"/>
    </source>
</evidence>
<dbReference type="Gene3D" id="1.20.1250.20">
    <property type="entry name" value="MFS general substrate transporter like domains"/>
    <property type="match status" value="1"/>
</dbReference>
<keyword evidence="3" id="KW-1003">Cell membrane</keyword>
<feature type="transmembrane region" description="Helical" evidence="7">
    <location>
        <begin position="305"/>
        <end position="328"/>
    </location>
</feature>
<keyword evidence="4 7" id="KW-0812">Transmembrane</keyword>
<reference evidence="9" key="1">
    <citation type="submission" date="2019-04" db="EMBL/GenBank/DDBJ databases">
        <title>Complete genome sequence of Sphingomonas sp. W1-2-3.</title>
        <authorList>
            <person name="Im W.T."/>
        </authorList>
    </citation>
    <scope>NUCLEOTIDE SEQUENCE [LARGE SCALE GENOMIC DNA]</scope>
    <source>
        <strain evidence="9">W1-2-3</strain>
    </source>
</reference>
<dbReference type="CDD" id="cd06173">
    <property type="entry name" value="MFS_MefA_like"/>
    <property type="match status" value="1"/>
</dbReference>
<dbReference type="InterPro" id="IPR010290">
    <property type="entry name" value="TM_effector"/>
</dbReference>